<keyword evidence="2" id="KW-0472">Membrane</keyword>
<dbReference type="PANTHER" id="PTHR10404">
    <property type="entry name" value="N-ACETYLATED-ALPHA-LINKED ACIDIC DIPEPTIDASE"/>
    <property type="match status" value="1"/>
</dbReference>
<dbReference type="CDD" id="cd03874">
    <property type="entry name" value="M28_PMSA_TfR_like"/>
    <property type="match status" value="1"/>
</dbReference>
<evidence type="ECO:0000313" key="4">
    <source>
        <dbReference type="EMBL" id="QID82805.1"/>
    </source>
</evidence>
<dbReference type="FunFam" id="3.40.630.10:FF:000094">
    <property type="entry name" value="Transferrrin receptor-like protein"/>
    <property type="match status" value="1"/>
</dbReference>
<proteinExistence type="predicted"/>
<sequence>MVNTRGYTTLPNVEEPANNSQDELNSQDFEQAIGMPSEPPVYVEEMGMEEPQAPEAFSGKVQRFRMCFENNVVIPVKKNVVDPLAQMISLASEKFDLFLSKIGNVMVMRRIFYIMTMSIIAALIIASDRLPNGKARGSNGSFSDHDLLLQYARKSIDLSKIERDLEYISSMPHMSGTSGDAAIRHYIKESFDKNGIRLAGEEEFMAYSNYPGNVSLRVYSKDDTEGFDIPLNEENFNPMSHNGQLNNIPVIYANKASLDDMASMQDQGLLNGDFILLVHYGDYVFQQMLTAQEYGAKAIIFISEPYQDNKDVIQMKSVALPQYGTGDALTPEWEGSIRDPIDATEAKCLPKIPSIPISANQGEKILAILSDTGVKFSNNLFSGSLNDCRLDLLVQTAIRERHPLHDIVGKIEGSEQAGRAIVIAAPRNSVSYGAMYPSFGTVVLLSLIQLYQEMVYKFDWKPLRNIYFISFGGSEFNEAGATELMEKRTEALKSEIYTIIDVGQIGIWDDSNNLEIQCHPLLVDLFQKNMTSRKFNIKVDNVHQFGDWTPYLAQGIPVAIVSSPGVMNREHPIYTVEDKFDFIKDKLRDKKKGEVLSEIMLYLVEKSLELIDDPFIPFSISNYVDFLSTTLKDLQKECPDTVNFDEVFLGTTLWENTKLQFEKWKSEWTELMYGAGTYIEPTIIAINRWSWNYLLSLIGVTQCLEEGLMDRTFYKNVIFGPKLWVDKGDPLRSWTFPEIRDTIAIKDWSSVQVQVNTLGTILQNTARYFLENKNLRGINTNEF</sequence>
<dbReference type="SUPFAM" id="SSF52025">
    <property type="entry name" value="PA domain"/>
    <property type="match status" value="1"/>
</dbReference>
<reference evidence="4 5" key="1">
    <citation type="journal article" date="2019" name="BMC Genomics">
        <title>Chromosome level assembly and comparative genome analysis confirm lager-brewing yeasts originated from a single hybridization.</title>
        <authorList>
            <person name="Salazar A.N."/>
            <person name="Gorter de Vries A.R."/>
            <person name="van den Broek M."/>
            <person name="Brouwers N."/>
            <person name="de la Torre Cortes P."/>
            <person name="Kuijpers N.G.A."/>
            <person name="Daran J.G."/>
            <person name="Abeel T."/>
        </authorList>
    </citation>
    <scope>NUCLEOTIDE SEQUENCE [LARGE SCALE GENOMIC DNA]</scope>
    <source>
        <strain evidence="4 5">CBS 1483</strain>
    </source>
</reference>
<evidence type="ECO:0000259" key="3">
    <source>
        <dbReference type="Pfam" id="PF04253"/>
    </source>
</evidence>
<dbReference type="Gene3D" id="1.20.930.40">
    <property type="entry name" value="Transferrin receptor-like, dimerisation domain"/>
    <property type="match status" value="1"/>
</dbReference>
<dbReference type="InterPro" id="IPR007365">
    <property type="entry name" value="TFR-like_dimer_dom"/>
</dbReference>
<evidence type="ECO:0000313" key="5">
    <source>
        <dbReference type="Proteomes" id="UP000501346"/>
    </source>
</evidence>
<dbReference type="InterPro" id="IPR039373">
    <property type="entry name" value="Peptidase_M28B"/>
</dbReference>
<keyword evidence="2" id="KW-1133">Transmembrane helix</keyword>
<keyword evidence="2" id="KW-0812">Transmembrane</keyword>
<dbReference type="Gene3D" id="3.50.30.30">
    <property type="match status" value="1"/>
</dbReference>
<dbReference type="GO" id="GO:0004180">
    <property type="term" value="F:carboxypeptidase activity"/>
    <property type="evidence" value="ECO:0007669"/>
    <property type="project" value="TreeGrafter"/>
</dbReference>
<dbReference type="AlphaFoldDB" id="A0A6C1E105"/>
<organism evidence="4 5">
    <name type="scientific">Saccharomyces pastorianus</name>
    <name type="common">Lager yeast</name>
    <name type="synonym">Saccharomyces cerevisiae x Saccharomyces eubayanus</name>
    <dbReference type="NCBI Taxonomy" id="27292"/>
    <lineage>
        <taxon>Eukaryota</taxon>
        <taxon>Fungi</taxon>
        <taxon>Dikarya</taxon>
        <taxon>Ascomycota</taxon>
        <taxon>Saccharomycotina</taxon>
        <taxon>Saccharomycetes</taxon>
        <taxon>Saccharomycetales</taxon>
        <taxon>Saccharomycetaceae</taxon>
        <taxon>Saccharomyces</taxon>
    </lineage>
</organism>
<accession>A0A6C1E105</accession>
<dbReference type="OrthoDB" id="5841748at2759"/>
<dbReference type="SUPFAM" id="SSF53187">
    <property type="entry name" value="Zn-dependent exopeptidases"/>
    <property type="match status" value="1"/>
</dbReference>
<feature type="region of interest" description="Disordered" evidence="1">
    <location>
        <begin position="1"/>
        <end position="22"/>
    </location>
</feature>
<dbReference type="Pfam" id="PF04253">
    <property type="entry name" value="TFR_dimer"/>
    <property type="match status" value="1"/>
</dbReference>
<keyword evidence="5" id="KW-1185">Reference proteome</keyword>
<dbReference type="Gene3D" id="3.40.630.10">
    <property type="entry name" value="Zn peptidases"/>
    <property type="match status" value="1"/>
</dbReference>
<feature type="transmembrane region" description="Helical" evidence="2">
    <location>
        <begin position="111"/>
        <end position="127"/>
    </location>
</feature>
<dbReference type="EMBL" id="CP048997">
    <property type="protein sequence ID" value="QID82805.1"/>
    <property type="molecule type" value="Genomic_DNA"/>
</dbReference>
<dbReference type="SUPFAM" id="SSF47672">
    <property type="entry name" value="Transferrin receptor-like dimerisation domain"/>
    <property type="match status" value="1"/>
</dbReference>
<protein>
    <submittedName>
        <fullName evidence="4">Tre1</fullName>
    </submittedName>
</protein>
<evidence type="ECO:0000256" key="1">
    <source>
        <dbReference type="SAM" id="MobiDB-lite"/>
    </source>
</evidence>
<gene>
    <name evidence="4" type="primary">TRE1_1</name>
    <name evidence="4" type="ORF">GRS66_005237</name>
</gene>
<dbReference type="Proteomes" id="UP000501346">
    <property type="component" value="Chromosome ScXVI"/>
</dbReference>
<evidence type="ECO:0000256" key="2">
    <source>
        <dbReference type="SAM" id="Phobius"/>
    </source>
</evidence>
<dbReference type="InterPro" id="IPR036757">
    <property type="entry name" value="TFR-like_dimer_dom_sf"/>
</dbReference>
<dbReference type="InterPro" id="IPR046450">
    <property type="entry name" value="PA_dom_sf"/>
</dbReference>
<feature type="domain" description="Transferrin receptor-like dimerisation" evidence="3">
    <location>
        <begin position="643"/>
        <end position="769"/>
    </location>
</feature>
<dbReference type="PANTHER" id="PTHR10404:SF72">
    <property type="entry name" value="ZINC METALLOPROTEASE TRE2-RELATED"/>
    <property type="match status" value="1"/>
</dbReference>
<name>A0A6C1E105_SACPS</name>